<sequence>MRRQALTCGVCVHAASGGALCVPRSSGGDGESVQRRRNTGAQAGMHRETPYAPAASPQRLSPWRPNPGARSWRRRATRSAAEAPATRWSLPRSLPVSAVAHHPSARRSAPAAVVKVSDGVWSPWQQCLRLCAVALC</sequence>
<evidence type="ECO:0000313" key="3">
    <source>
        <dbReference type="Proteomes" id="UP001221898"/>
    </source>
</evidence>
<dbReference type="EMBL" id="JAINUG010000046">
    <property type="protein sequence ID" value="KAJ8405813.1"/>
    <property type="molecule type" value="Genomic_DNA"/>
</dbReference>
<gene>
    <name evidence="2" type="ORF">AAFF_G00312500</name>
</gene>
<proteinExistence type="predicted"/>
<accession>A0AAD7SPA2</accession>
<dbReference type="Proteomes" id="UP001221898">
    <property type="component" value="Unassembled WGS sequence"/>
</dbReference>
<evidence type="ECO:0000256" key="1">
    <source>
        <dbReference type="SAM" id="MobiDB-lite"/>
    </source>
</evidence>
<dbReference type="AlphaFoldDB" id="A0AAD7SPA2"/>
<keyword evidence="3" id="KW-1185">Reference proteome</keyword>
<evidence type="ECO:0000313" key="2">
    <source>
        <dbReference type="EMBL" id="KAJ8405813.1"/>
    </source>
</evidence>
<name>A0AAD7SPA2_9TELE</name>
<organism evidence="2 3">
    <name type="scientific">Aldrovandia affinis</name>
    <dbReference type="NCBI Taxonomy" id="143900"/>
    <lineage>
        <taxon>Eukaryota</taxon>
        <taxon>Metazoa</taxon>
        <taxon>Chordata</taxon>
        <taxon>Craniata</taxon>
        <taxon>Vertebrata</taxon>
        <taxon>Euteleostomi</taxon>
        <taxon>Actinopterygii</taxon>
        <taxon>Neopterygii</taxon>
        <taxon>Teleostei</taxon>
        <taxon>Notacanthiformes</taxon>
        <taxon>Halosauridae</taxon>
        <taxon>Aldrovandia</taxon>
    </lineage>
</organism>
<reference evidence="2" key="1">
    <citation type="journal article" date="2023" name="Science">
        <title>Genome structures resolve the early diversification of teleost fishes.</title>
        <authorList>
            <person name="Parey E."/>
            <person name="Louis A."/>
            <person name="Montfort J."/>
            <person name="Bouchez O."/>
            <person name="Roques C."/>
            <person name="Iampietro C."/>
            <person name="Lluch J."/>
            <person name="Castinel A."/>
            <person name="Donnadieu C."/>
            <person name="Desvignes T."/>
            <person name="Floi Bucao C."/>
            <person name="Jouanno E."/>
            <person name="Wen M."/>
            <person name="Mejri S."/>
            <person name="Dirks R."/>
            <person name="Jansen H."/>
            <person name="Henkel C."/>
            <person name="Chen W.J."/>
            <person name="Zahm M."/>
            <person name="Cabau C."/>
            <person name="Klopp C."/>
            <person name="Thompson A.W."/>
            <person name="Robinson-Rechavi M."/>
            <person name="Braasch I."/>
            <person name="Lecointre G."/>
            <person name="Bobe J."/>
            <person name="Postlethwait J.H."/>
            <person name="Berthelot C."/>
            <person name="Roest Crollius H."/>
            <person name="Guiguen Y."/>
        </authorList>
    </citation>
    <scope>NUCLEOTIDE SEQUENCE</scope>
    <source>
        <strain evidence="2">NC1722</strain>
    </source>
</reference>
<comment type="caution">
    <text evidence="2">The sequence shown here is derived from an EMBL/GenBank/DDBJ whole genome shotgun (WGS) entry which is preliminary data.</text>
</comment>
<feature type="region of interest" description="Disordered" evidence="1">
    <location>
        <begin position="23"/>
        <end position="87"/>
    </location>
</feature>
<feature type="compositionally biased region" description="Low complexity" evidence="1">
    <location>
        <begin position="78"/>
        <end position="87"/>
    </location>
</feature>
<protein>
    <submittedName>
        <fullName evidence="2">Uncharacterized protein</fullName>
    </submittedName>
</protein>